<accession>A0ABV7S7D8</accession>
<evidence type="ECO:0008006" key="4">
    <source>
        <dbReference type="Google" id="ProtNLM"/>
    </source>
</evidence>
<feature type="region of interest" description="Disordered" evidence="1">
    <location>
        <begin position="86"/>
        <end position="115"/>
    </location>
</feature>
<dbReference type="Proteomes" id="UP001595596">
    <property type="component" value="Unassembled WGS sequence"/>
</dbReference>
<evidence type="ECO:0000256" key="1">
    <source>
        <dbReference type="SAM" id="MobiDB-lite"/>
    </source>
</evidence>
<keyword evidence="3" id="KW-1185">Reference proteome</keyword>
<feature type="non-terminal residue" evidence="2">
    <location>
        <position position="1"/>
    </location>
</feature>
<protein>
    <recommendedName>
        <fullName evidence="4">Transposase</fullName>
    </recommendedName>
</protein>
<reference evidence="3" key="1">
    <citation type="journal article" date="2019" name="Int. J. Syst. Evol. Microbiol.">
        <title>The Global Catalogue of Microorganisms (GCM) 10K type strain sequencing project: providing services to taxonomists for standard genome sequencing and annotation.</title>
        <authorList>
            <consortium name="The Broad Institute Genomics Platform"/>
            <consortium name="The Broad Institute Genome Sequencing Center for Infectious Disease"/>
            <person name="Wu L."/>
            <person name="Ma J."/>
        </authorList>
    </citation>
    <scope>NUCLEOTIDE SEQUENCE [LARGE SCALE GENOMIC DNA]</scope>
    <source>
        <strain evidence="3">VKM B-3226</strain>
    </source>
</reference>
<evidence type="ECO:0000313" key="3">
    <source>
        <dbReference type="Proteomes" id="UP001595596"/>
    </source>
</evidence>
<dbReference type="InterPro" id="IPR009061">
    <property type="entry name" value="DNA-bd_dom_put_sf"/>
</dbReference>
<dbReference type="SUPFAM" id="SSF46955">
    <property type="entry name" value="Putative DNA-binding domain"/>
    <property type="match status" value="1"/>
</dbReference>
<gene>
    <name evidence="2" type="ORF">ACFOMP_19580</name>
</gene>
<organism evidence="2 3">
    <name type="scientific">Paracoccus simplex</name>
    <dbReference type="NCBI Taxonomy" id="2086346"/>
    <lineage>
        <taxon>Bacteria</taxon>
        <taxon>Pseudomonadati</taxon>
        <taxon>Pseudomonadota</taxon>
        <taxon>Alphaproteobacteria</taxon>
        <taxon>Rhodobacterales</taxon>
        <taxon>Paracoccaceae</taxon>
        <taxon>Paracoccus</taxon>
    </lineage>
</organism>
<dbReference type="RefSeq" id="WP_379033698.1">
    <property type="nucleotide sequence ID" value="NZ_JBHRXE010000067.1"/>
</dbReference>
<sequence length="115" mass="12798">IDICEEIARDWDRGISVQELSRRHGVGRDTIARWIRKTGRIVNPRNGNRRYDEALILETFRATRSVNKAAIAAEISWATARAVLSRSGKRAEGKLKPVSVSRPGGEVAHQSSPHS</sequence>
<evidence type="ECO:0000313" key="2">
    <source>
        <dbReference type="EMBL" id="MFC3571654.1"/>
    </source>
</evidence>
<proteinExistence type="predicted"/>
<comment type="caution">
    <text evidence="2">The sequence shown here is derived from an EMBL/GenBank/DDBJ whole genome shotgun (WGS) entry which is preliminary data.</text>
</comment>
<dbReference type="EMBL" id="JBHRXE010000067">
    <property type="protein sequence ID" value="MFC3571654.1"/>
    <property type="molecule type" value="Genomic_DNA"/>
</dbReference>
<name>A0ABV7S7D8_9RHOB</name>